<sequence length="578" mass="65840">YFFISAAEADALRVTCNEYLALSNINKQKKELQSDGVARREVRQRLFLAEKVLRETLERSFDLTNRNVKCFIMGERIKLSSMASLNAMLSNICDEVYSKGPKLWNELINRRELTSQGAKARRELIEAMLEKESMELLGIPGNGPEFSMYMSVLKRTGVHSPDGYRWKFHPPHKRSGVYYLWKAIEDFCVSAIDSPVSLNELYDILQKPPYGVKQGIIPVLLLAVLSHQNDYLSVYIDGSYIPVLGAEHFELLVKKPELFSVRYFEITGLKKQVFEELSEVIAASKVKDQKQVRNLTLLSIVNPLVKFAQKLPKFTKNTDNISDEAKAVRDALLNAKDPDVLLFNTLPQACGFSFIDANASRDSSIVKSFRKKLIQTLQQLQSSYDNVLANCKALICDAFSIKKDLKNLRKYLSAVTNRVNTNTAVIELNLKRFIKASIYTDLNDRAWLESLLMVISDKPVTSWSDKDIISFEVKLGEIIRRFKNIEAIIDLDPNTGKGFEAKKVTITHHDGKEFNEVIWIEPSEKKRIAAIVKEIKNAHFNENDRINKALLTAIIEEVLDPKEQDEPSQELDTEEYGS</sequence>
<proteinExistence type="predicted"/>
<feature type="non-terminal residue" evidence="1">
    <location>
        <position position="1"/>
    </location>
</feature>
<protein>
    <submittedName>
        <fullName evidence="1">Uncharacterized protein</fullName>
    </submittedName>
</protein>
<comment type="caution">
    <text evidence="1">The sequence shown here is derived from an EMBL/GenBank/DDBJ whole genome shotgun (WGS) entry which is preliminary data.</text>
</comment>
<dbReference type="AlphaFoldDB" id="A0A0F9FDH7"/>
<reference evidence="1" key="1">
    <citation type="journal article" date="2015" name="Nature">
        <title>Complex archaea that bridge the gap between prokaryotes and eukaryotes.</title>
        <authorList>
            <person name="Spang A."/>
            <person name="Saw J.H."/>
            <person name="Jorgensen S.L."/>
            <person name="Zaremba-Niedzwiedzka K."/>
            <person name="Martijn J."/>
            <person name="Lind A.E."/>
            <person name="van Eijk R."/>
            <person name="Schleper C."/>
            <person name="Guy L."/>
            <person name="Ettema T.J."/>
        </authorList>
    </citation>
    <scope>NUCLEOTIDE SEQUENCE</scope>
</reference>
<accession>A0A0F9FDH7</accession>
<name>A0A0F9FDH7_9ZZZZ</name>
<evidence type="ECO:0000313" key="1">
    <source>
        <dbReference type="EMBL" id="KKL55320.1"/>
    </source>
</evidence>
<gene>
    <name evidence="1" type="ORF">LCGC14_2256590</name>
</gene>
<dbReference type="EMBL" id="LAZR01030879">
    <property type="protein sequence ID" value="KKL55320.1"/>
    <property type="molecule type" value="Genomic_DNA"/>
</dbReference>
<organism evidence="1">
    <name type="scientific">marine sediment metagenome</name>
    <dbReference type="NCBI Taxonomy" id="412755"/>
    <lineage>
        <taxon>unclassified sequences</taxon>
        <taxon>metagenomes</taxon>
        <taxon>ecological metagenomes</taxon>
    </lineage>
</organism>